<dbReference type="AlphaFoldDB" id="A0A9W7C7S3"/>
<organism evidence="2 3">
    <name type="scientific">Triparma retinervis</name>
    <dbReference type="NCBI Taxonomy" id="2557542"/>
    <lineage>
        <taxon>Eukaryota</taxon>
        <taxon>Sar</taxon>
        <taxon>Stramenopiles</taxon>
        <taxon>Ochrophyta</taxon>
        <taxon>Bolidophyceae</taxon>
        <taxon>Parmales</taxon>
        <taxon>Triparmaceae</taxon>
        <taxon>Triparma</taxon>
    </lineage>
</organism>
<name>A0A9W7C7S3_9STRA</name>
<reference evidence="2" key="1">
    <citation type="submission" date="2022-07" db="EMBL/GenBank/DDBJ databases">
        <title>Genome analysis of Parmales, a sister group of diatoms, reveals the evolutionary specialization of diatoms from phago-mixotrophs to photoautotrophs.</title>
        <authorList>
            <person name="Ban H."/>
            <person name="Sato S."/>
            <person name="Yoshikawa S."/>
            <person name="Kazumasa Y."/>
            <person name="Nakamura Y."/>
            <person name="Ichinomiya M."/>
            <person name="Saitoh K."/>
            <person name="Sato N."/>
            <person name="Blanc-Mathieu R."/>
            <person name="Endo H."/>
            <person name="Kuwata A."/>
            <person name="Ogata H."/>
        </authorList>
    </citation>
    <scope>NUCLEOTIDE SEQUENCE</scope>
</reference>
<proteinExistence type="predicted"/>
<dbReference type="Pfam" id="PF08241">
    <property type="entry name" value="Methyltransf_11"/>
    <property type="match status" value="1"/>
</dbReference>
<evidence type="ECO:0000313" key="3">
    <source>
        <dbReference type="Proteomes" id="UP001165082"/>
    </source>
</evidence>
<dbReference type="InterPro" id="IPR013216">
    <property type="entry name" value="Methyltransf_11"/>
</dbReference>
<gene>
    <name evidence="2" type="ORF">TrRE_jg12658</name>
</gene>
<protein>
    <recommendedName>
        <fullName evidence="1">Methyltransferase type 11 domain-containing protein</fullName>
    </recommendedName>
</protein>
<dbReference type="GO" id="GO:0008757">
    <property type="term" value="F:S-adenosylmethionine-dependent methyltransferase activity"/>
    <property type="evidence" value="ECO:0007669"/>
    <property type="project" value="InterPro"/>
</dbReference>
<dbReference type="EMBL" id="BRXZ01000044">
    <property type="protein sequence ID" value="GMI03753.1"/>
    <property type="molecule type" value="Genomic_DNA"/>
</dbReference>
<keyword evidence="3" id="KW-1185">Reference proteome</keyword>
<evidence type="ECO:0000313" key="2">
    <source>
        <dbReference type="EMBL" id="GMI03753.1"/>
    </source>
</evidence>
<dbReference type="SUPFAM" id="SSF53335">
    <property type="entry name" value="S-adenosyl-L-methionine-dependent methyltransferases"/>
    <property type="match status" value="1"/>
</dbReference>
<feature type="domain" description="Methyltransferase type 11" evidence="1">
    <location>
        <begin position="112"/>
        <end position="156"/>
    </location>
</feature>
<evidence type="ECO:0000259" key="1">
    <source>
        <dbReference type="Pfam" id="PF08241"/>
    </source>
</evidence>
<dbReference type="Proteomes" id="UP001165082">
    <property type="component" value="Unassembled WGS sequence"/>
</dbReference>
<sequence length="283" mass="31968">MTEMIEVQFGEALQEALSGVLSSPSHRALEIGGPTTYFDELYKWIDQAKGGNIDNVVRPLVDEYEIENFQRRGGVMVEGACAEGGEGGECEEGGMYPYEINGALLGKQYFAHGADLPFEDESYGFIMASHNLEHYPNPLKALLEWDRVLKPGGYMFLNLPDPRYTFDRRREVSDMSQLLKCYNAEAGLSKEDAFQYLVERKIQGILSITAFEQTKGETEKEAEERWRAMVGNGREDDSWVDKFHWHVFDPGLMEEIFKCLGYEVVGMAGVAPFHMMSIAKKNG</sequence>
<dbReference type="Gene3D" id="3.40.50.150">
    <property type="entry name" value="Vaccinia Virus protein VP39"/>
    <property type="match status" value="1"/>
</dbReference>
<dbReference type="OrthoDB" id="199445at2759"/>
<accession>A0A9W7C7S3</accession>
<comment type="caution">
    <text evidence="2">The sequence shown here is derived from an EMBL/GenBank/DDBJ whole genome shotgun (WGS) entry which is preliminary data.</text>
</comment>
<dbReference type="InterPro" id="IPR029063">
    <property type="entry name" value="SAM-dependent_MTases_sf"/>
</dbReference>